<keyword evidence="4" id="KW-0032">Aminotransferase</keyword>
<dbReference type="AlphaFoldDB" id="A0A317FXY6"/>
<dbReference type="Pfam" id="PF01041">
    <property type="entry name" value="DegT_DnrJ_EryC1"/>
    <property type="match status" value="1"/>
</dbReference>
<dbReference type="Proteomes" id="UP000245488">
    <property type="component" value="Chromosome"/>
</dbReference>
<dbReference type="CDD" id="cd00616">
    <property type="entry name" value="AHBA_syn"/>
    <property type="match status" value="1"/>
</dbReference>
<dbReference type="InterPro" id="IPR015421">
    <property type="entry name" value="PyrdxlP-dep_Trfase_major"/>
</dbReference>
<dbReference type="PANTHER" id="PTHR30244:SF30">
    <property type="entry name" value="BLR5990 PROTEIN"/>
    <property type="match status" value="1"/>
</dbReference>
<keyword evidence="2 3" id="KW-0663">Pyridoxal phosphate</keyword>
<dbReference type="RefSeq" id="WP_034489996.1">
    <property type="nucleotide sequence ID" value="NZ_CM009896.1"/>
</dbReference>
<reference evidence="4 5" key="1">
    <citation type="submission" date="2017-09" db="EMBL/GenBank/DDBJ databases">
        <title>High-quality draft genome sequence of Butyrivibrio fibrisolvens INBov1, isolated from cow rumen.</title>
        <authorList>
            <person name="Rodriguez Hernaez J."/>
            <person name="Rivarola M."/>
            <person name="Paniego N."/>
            <person name="Cravero S."/>
            <person name="Ceron Cucchi M."/>
            <person name="Martinez M.C."/>
        </authorList>
    </citation>
    <scope>NUCLEOTIDE SEQUENCE [LARGE SCALE GENOMIC DNA]</scope>
    <source>
        <strain evidence="4 5">INBov1</strain>
    </source>
</reference>
<feature type="active site" description="Proton acceptor" evidence="1">
    <location>
        <position position="200"/>
    </location>
</feature>
<evidence type="ECO:0000256" key="1">
    <source>
        <dbReference type="PIRSR" id="PIRSR000390-1"/>
    </source>
</evidence>
<evidence type="ECO:0000256" key="2">
    <source>
        <dbReference type="PIRSR" id="PIRSR000390-2"/>
    </source>
</evidence>
<evidence type="ECO:0000313" key="5">
    <source>
        <dbReference type="Proteomes" id="UP000245488"/>
    </source>
</evidence>
<dbReference type="GO" id="GO:0000271">
    <property type="term" value="P:polysaccharide biosynthetic process"/>
    <property type="evidence" value="ECO:0007669"/>
    <property type="project" value="TreeGrafter"/>
</dbReference>
<dbReference type="InterPro" id="IPR000653">
    <property type="entry name" value="DegT/StrS_aminotransferase"/>
</dbReference>
<evidence type="ECO:0000256" key="3">
    <source>
        <dbReference type="RuleBase" id="RU004508"/>
    </source>
</evidence>
<dbReference type="NCBIfam" id="TIGR04181">
    <property type="entry name" value="NHT_00031"/>
    <property type="match status" value="1"/>
</dbReference>
<sequence length="391" mass="43848">MIPLSVPNFEGNELKYASDAVGQGWVSTGGAYVSRMEDMLSEYTSSYAVACQSGTSALHMALYDLGIKYGDMVLVPTLTFIAAVNPVTYVGAEPVFMDCDDSLCIDPDKIDEFCMTECKYDGQNLVHTKSGKKVKAIIVVHVFGNLADMEKIMDIADRYNLSVVEDATEALGSRFEYGRYKGRIAGTIGDYGALSFNGNKIITTGGGGAVLSKDKDRAMHIKYLSTQAKDDPHFYIHNEIGFNYRMTNVQAAIGCAQMEELEEFISRKNKNHQIYLELLEGADFGYILPFRDNIRSNKWFYSLVINRVKCPLDIKTYIDDLSKEGIETRPIWGLIGEQKPYQKCVSYKIEKAKYYSERIINLPCSTNITKDQIEETVGKMKKCLKIAENCQ</sequence>
<protein>
    <submittedName>
        <fullName evidence="4">Aminotransferase DegT</fullName>
    </submittedName>
</protein>
<proteinExistence type="inferred from homology"/>
<dbReference type="PANTHER" id="PTHR30244">
    <property type="entry name" value="TRANSAMINASE"/>
    <property type="match status" value="1"/>
</dbReference>
<dbReference type="EMBL" id="NXNG01000001">
    <property type="protein sequence ID" value="PWT26057.1"/>
    <property type="molecule type" value="Genomic_DNA"/>
</dbReference>
<name>A0A317FXY6_BUTFI</name>
<comment type="caution">
    <text evidence="4">The sequence shown here is derived from an EMBL/GenBank/DDBJ whole genome shotgun (WGS) entry which is preliminary data.</text>
</comment>
<dbReference type="InterPro" id="IPR015424">
    <property type="entry name" value="PyrdxlP-dep_Trfase"/>
</dbReference>
<accession>A0A317FXY6</accession>
<dbReference type="InterPro" id="IPR026385">
    <property type="entry name" value="LegC-like"/>
</dbReference>
<dbReference type="Gene3D" id="3.40.640.10">
    <property type="entry name" value="Type I PLP-dependent aspartate aminotransferase-like (Major domain)"/>
    <property type="match status" value="1"/>
</dbReference>
<evidence type="ECO:0000313" key="4">
    <source>
        <dbReference type="EMBL" id="PWT26057.1"/>
    </source>
</evidence>
<feature type="modified residue" description="N6-(pyridoxal phosphate)lysine" evidence="2">
    <location>
        <position position="200"/>
    </location>
</feature>
<gene>
    <name evidence="4" type="ORF">CPT75_02455</name>
</gene>
<dbReference type="GO" id="GO:0030170">
    <property type="term" value="F:pyridoxal phosphate binding"/>
    <property type="evidence" value="ECO:0007669"/>
    <property type="project" value="TreeGrafter"/>
</dbReference>
<dbReference type="GO" id="GO:0008483">
    <property type="term" value="F:transaminase activity"/>
    <property type="evidence" value="ECO:0007669"/>
    <property type="project" value="UniProtKB-KW"/>
</dbReference>
<organism evidence="4 5">
    <name type="scientific">Butyrivibrio fibrisolvens</name>
    <dbReference type="NCBI Taxonomy" id="831"/>
    <lineage>
        <taxon>Bacteria</taxon>
        <taxon>Bacillati</taxon>
        <taxon>Bacillota</taxon>
        <taxon>Clostridia</taxon>
        <taxon>Lachnospirales</taxon>
        <taxon>Lachnospiraceae</taxon>
        <taxon>Butyrivibrio</taxon>
    </lineage>
</organism>
<dbReference type="SUPFAM" id="SSF53383">
    <property type="entry name" value="PLP-dependent transferases"/>
    <property type="match status" value="1"/>
</dbReference>
<keyword evidence="4" id="KW-0808">Transferase</keyword>
<dbReference type="PIRSF" id="PIRSF000390">
    <property type="entry name" value="PLP_StrS"/>
    <property type="match status" value="1"/>
</dbReference>
<keyword evidence="5" id="KW-1185">Reference proteome</keyword>
<comment type="similarity">
    <text evidence="3">Belongs to the DegT/DnrJ/EryC1 family.</text>
</comment>